<organism evidence="2 3">
    <name type="scientific">Allochromatium humboldtianum</name>
    <dbReference type="NCBI Taxonomy" id="504901"/>
    <lineage>
        <taxon>Bacteria</taxon>
        <taxon>Pseudomonadati</taxon>
        <taxon>Pseudomonadota</taxon>
        <taxon>Gammaproteobacteria</taxon>
        <taxon>Chromatiales</taxon>
        <taxon>Chromatiaceae</taxon>
        <taxon>Allochromatium</taxon>
    </lineage>
</organism>
<gene>
    <name evidence="2" type="ORF">HW932_18700</name>
</gene>
<name>A0A850RBC0_9GAMM</name>
<comment type="caution">
    <text evidence="2">The sequence shown here is derived from an EMBL/GenBank/DDBJ whole genome shotgun (WGS) entry which is preliminary data.</text>
</comment>
<proteinExistence type="predicted"/>
<evidence type="ECO:0000313" key="3">
    <source>
        <dbReference type="Proteomes" id="UP000592294"/>
    </source>
</evidence>
<keyword evidence="1" id="KW-0812">Transmembrane</keyword>
<dbReference type="EMBL" id="JABZEO010000018">
    <property type="protein sequence ID" value="NVZ11284.1"/>
    <property type="molecule type" value="Genomic_DNA"/>
</dbReference>
<dbReference type="AlphaFoldDB" id="A0A850RBC0"/>
<reference evidence="2 3" key="1">
    <citation type="submission" date="2020-06" db="EMBL/GenBank/DDBJ databases">
        <title>Whole-genome sequence of Allochromatium humboldtianum DSM 21881, type strain.</title>
        <authorList>
            <person name="Kyndt J.A."/>
            <person name="Meyer T.E."/>
        </authorList>
    </citation>
    <scope>NUCLEOTIDE SEQUENCE [LARGE SCALE GENOMIC DNA]</scope>
    <source>
        <strain evidence="2 3">DSM 21881</strain>
    </source>
</reference>
<dbReference type="RefSeq" id="WP_176977982.1">
    <property type="nucleotide sequence ID" value="NZ_JABZEO010000018.1"/>
</dbReference>
<sequence length="46" mass="5144">MRTDNPESSTTSHEVDLNLISRQLKLISVLLSAIVLFCYLILIALV</sequence>
<evidence type="ECO:0000256" key="1">
    <source>
        <dbReference type="SAM" id="Phobius"/>
    </source>
</evidence>
<feature type="transmembrane region" description="Helical" evidence="1">
    <location>
        <begin position="26"/>
        <end position="45"/>
    </location>
</feature>
<keyword evidence="1" id="KW-0472">Membrane</keyword>
<evidence type="ECO:0000313" key="2">
    <source>
        <dbReference type="EMBL" id="NVZ11284.1"/>
    </source>
</evidence>
<dbReference type="Proteomes" id="UP000592294">
    <property type="component" value="Unassembled WGS sequence"/>
</dbReference>
<accession>A0A850RBC0</accession>
<keyword evidence="3" id="KW-1185">Reference proteome</keyword>
<protein>
    <submittedName>
        <fullName evidence="2">Uncharacterized protein</fullName>
    </submittedName>
</protein>
<keyword evidence="1" id="KW-1133">Transmembrane helix</keyword>